<accession>A0A251REX2</accession>
<dbReference type="Proteomes" id="UP000006882">
    <property type="component" value="Chromosome G1"/>
</dbReference>
<name>A0A251REX2_PRUPE</name>
<sequence length="297" mass="32445">MPLPLNPQPINTSLPATPLHQPKFKILFVCFPRKTKRKEKKIALQFNSMSNQGYRSQSPTSTLHHKRQSRSICLPACFSSMSNHPFDVLQSEGDYCNNCSRSRSPLPEIKDRCLNLISKISGGARPGRGRRCHGSADFSYDPSSYALNFEDDTSRADDQLPFSARLSASSIPTTSHEKKTSPNQLDEILENQECFVAKAESKGTTSQAGGVASRRRGRSRHSSTSVDFSYEPSSYAMNFEDDVNRDDELISHRRFGGLLAQPSASKMTAAAAAAAAAAGAPPPAKCSTLRPEIAAFS</sequence>
<dbReference type="Gramene" id="ONI34532">
    <property type="protein sequence ID" value="ONI34532"/>
    <property type="gene ID" value="PRUPE_1G486000"/>
</dbReference>
<dbReference type="STRING" id="3760.A0A251REX2"/>
<organism evidence="2 3">
    <name type="scientific">Prunus persica</name>
    <name type="common">Peach</name>
    <name type="synonym">Amygdalus persica</name>
    <dbReference type="NCBI Taxonomy" id="3760"/>
    <lineage>
        <taxon>Eukaryota</taxon>
        <taxon>Viridiplantae</taxon>
        <taxon>Streptophyta</taxon>
        <taxon>Embryophyta</taxon>
        <taxon>Tracheophyta</taxon>
        <taxon>Spermatophyta</taxon>
        <taxon>Magnoliopsida</taxon>
        <taxon>eudicotyledons</taxon>
        <taxon>Gunneridae</taxon>
        <taxon>Pentapetalae</taxon>
        <taxon>rosids</taxon>
        <taxon>fabids</taxon>
        <taxon>Rosales</taxon>
        <taxon>Rosaceae</taxon>
        <taxon>Amygdaloideae</taxon>
        <taxon>Amygdaleae</taxon>
        <taxon>Prunus</taxon>
    </lineage>
</organism>
<gene>
    <name evidence="2" type="ORF">PRUPE_1G486000</name>
</gene>
<dbReference type="OrthoDB" id="657187at2759"/>
<protein>
    <submittedName>
        <fullName evidence="2">Uncharacterized protein</fullName>
    </submittedName>
</protein>
<dbReference type="AlphaFoldDB" id="A0A251REX2"/>
<evidence type="ECO:0000313" key="3">
    <source>
        <dbReference type="Proteomes" id="UP000006882"/>
    </source>
</evidence>
<dbReference type="PANTHER" id="PTHR33168">
    <property type="entry name" value="STRESS INDUCED PROTEIN-RELATED"/>
    <property type="match status" value="1"/>
</dbReference>
<evidence type="ECO:0000313" key="2">
    <source>
        <dbReference type="EMBL" id="ONI34532.1"/>
    </source>
</evidence>
<reference evidence="2 3" key="1">
    <citation type="journal article" date="2013" name="Nat. Genet.">
        <title>The high-quality draft genome of peach (Prunus persica) identifies unique patterns of genetic diversity, domestication and genome evolution.</title>
        <authorList>
            <consortium name="International Peach Genome Initiative"/>
            <person name="Verde I."/>
            <person name="Abbott A.G."/>
            <person name="Scalabrin S."/>
            <person name="Jung S."/>
            <person name="Shu S."/>
            <person name="Marroni F."/>
            <person name="Zhebentyayeva T."/>
            <person name="Dettori M.T."/>
            <person name="Grimwood J."/>
            <person name="Cattonaro F."/>
            <person name="Zuccolo A."/>
            <person name="Rossini L."/>
            <person name="Jenkins J."/>
            <person name="Vendramin E."/>
            <person name="Meisel L.A."/>
            <person name="Decroocq V."/>
            <person name="Sosinski B."/>
            <person name="Prochnik S."/>
            <person name="Mitros T."/>
            <person name="Policriti A."/>
            <person name="Cipriani G."/>
            <person name="Dondini L."/>
            <person name="Ficklin S."/>
            <person name="Goodstein D.M."/>
            <person name="Xuan P."/>
            <person name="Del Fabbro C."/>
            <person name="Aramini V."/>
            <person name="Copetti D."/>
            <person name="Gonzalez S."/>
            <person name="Horner D.S."/>
            <person name="Falchi R."/>
            <person name="Lucas S."/>
            <person name="Mica E."/>
            <person name="Maldonado J."/>
            <person name="Lazzari B."/>
            <person name="Bielenberg D."/>
            <person name="Pirona R."/>
            <person name="Miculan M."/>
            <person name="Barakat A."/>
            <person name="Testolin R."/>
            <person name="Stella A."/>
            <person name="Tartarini S."/>
            <person name="Tonutti P."/>
            <person name="Arus P."/>
            <person name="Orellana A."/>
            <person name="Wells C."/>
            <person name="Main D."/>
            <person name="Vizzotto G."/>
            <person name="Silva H."/>
            <person name="Salamini F."/>
            <person name="Schmutz J."/>
            <person name="Morgante M."/>
            <person name="Rokhsar D.S."/>
        </authorList>
    </citation>
    <scope>NUCLEOTIDE SEQUENCE [LARGE SCALE GENOMIC DNA]</scope>
    <source>
        <strain evidence="3">cv. Nemared</strain>
    </source>
</reference>
<proteinExistence type="predicted"/>
<evidence type="ECO:0000256" key="1">
    <source>
        <dbReference type="SAM" id="MobiDB-lite"/>
    </source>
</evidence>
<keyword evidence="3" id="KW-1185">Reference proteome</keyword>
<dbReference type="EMBL" id="CM007651">
    <property type="protein sequence ID" value="ONI34532.1"/>
    <property type="molecule type" value="Genomic_DNA"/>
</dbReference>
<feature type="region of interest" description="Disordered" evidence="1">
    <location>
        <begin position="199"/>
        <end position="227"/>
    </location>
</feature>